<name>A0A417Y770_9ACTN</name>
<dbReference type="AlphaFoldDB" id="A0A417Y770"/>
<dbReference type="RefSeq" id="WP_118923238.1">
    <property type="nucleotide sequence ID" value="NZ_QXGH01000010.1"/>
</dbReference>
<accession>A0A417Y770</accession>
<dbReference type="Proteomes" id="UP000283644">
    <property type="component" value="Unassembled WGS sequence"/>
</dbReference>
<proteinExistence type="predicted"/>
<comment type="caution">
    <text evidence="1">The sequence shown here is derived from an EMBL/GenBank/DDBJ whole genome shotgun (WGS) entry which is preliminary data.</text>
</comment>
<reference evidence="1 2" key="1">
    <citation type="submission" date="2018-09" db="EMBL/GenBank/DDBJ databases">
        <title>Genome sequencing of Nocardioides immobilis CCTCC AB 2017083 for comparison to Nocardioides silvaticus.</title>
        <authorList>
            <person name="Li C."/>
            <person name="Wang G."/>
        </authorList>
    </citation>
    <scope>NUCLEOTIDE SEQUENCE [LARGE SCALE GENOMIC DNA]</scope>
    <source>
        <strain evidence="1 2">CCTCC AB 2017083</strain>
    </source>
</reference>
<evidence type="ECO:0000313" key="2">
    <source>
        <dbReference type="Proteomes" id="UP000283644"/>
    </source>
</evidence>
<gene>
    <name evidence="1" type="ORF">D0Z08_04950</name>
</gene>
<protein>
    <submittedName>
        <fullName evidence="1">Uncharacterized protein</fullName>
    </submittedName>
</protein>
<dbReference type="EMBL" id="QXGH01000010">
    <property type="protein sequence ID" value="RHW28324.1"/>
    <property type="molecule type" value="Genomic_DNA"/>
</dbReference>
<evidence type="ECO:0000313" key="1">
    <source>
        <dbReference type="EMBL" id="RHW28324.1"/>
    </source>
</evidence>
<sequence>MNETPGPTARADLAWGRVTRRSESGSFIEDQLARLVDDTPDAGRFRPDVVYPDLAVGEAG</sequence>
<organism evidence="1 2">
    <name type="scientific">Nocardioides immobilis</name>
    <dbReference type="NCBI Taxonomy" id="2049295"/>
    <lineage>
        <taxon>Bacteria</taxon>
        <taxon>Bacillati</taxon>
        <taxon>Actinomycetota</taxon>
        <taxon>Actinomycetes</taxon>
        <taxon>Propionibacteriales</taxon>
        <taxon>Nocardioidaceae</taxon>
        <taxon>Nocardioides</taxon>
    </lineage>
</organism>
<keyword evidence="2" id="KW-1185">Reference proteome</keyword>